<reference evidence="9" key="1">
    <citation type="submission" date="2023-06" db="EMBL/GenBank/DDBJ databases">
        <title>Identification and characterization of horizontal gene transfer across gut microbiota members of farm animals based on homology search.</title>
        <authorList>
            <person name="Schwarzerova J."/>
            <person name="Nykrynova M."/>
            <person name="Jureckova K."/>
            <person name="Cejkova D."/>
            <person name="Rychlik I."/>
        </authorList>
    </citation>
    <scope>NUCLEOTIDE SEQUENCE</scope>
    <source>
        <strain evidence="9">ET39</strain>
    </source>
</reference>
<feature type="transmembrane region" description="Helical" evidence="7">
    <location>
        <begin position="21"/>
        <end position="41"/>
    </location>
</feature>
<evidence type="ECO:0000256" key="6">
    <source>
        <dbReference type="ARBA" id="ARBA00022801"/>
    </source>
</evidence>
<dbReference type="PROSITE" id="PS00761">
    <property type="entry name" value="SPASE_I_3"/>
    <property type="match status" value="1"/>
</dbReference>
<dbReference type="PROSITE" id="PS00501">
    <property type="entry name" value="SPASE_I_1"/>
    <property type="match status" value="1"/>
</dbReference>
<evidence type="ECO:0000313" key="9">
    <source>
        <dbReference type="EMBL" id="MDM8156345.1"/>
    </source>
</evidence>
<organism evidence="9 10">
    <name type="scientific">Amedibacillus dolichus</name>
    <dbReference type="NCBI Taxonomy" id="31971"/>
    <lineage>
        <taxon>Bacteria</taxon>
        <taxon>Bacillati</taxon>
        <taxon>Bacillota</taxon>
        <taxon>Erysipelotrichia</taxon>
        <taxon>Erysipelotrichales</taxon>
        <taxon>Erysipelotrichaceae</taxon>
        <taxon>Amedibacillus</taxon>
    </lineage>
</organism>
<evidence type="ECO:0000256" key="5">
    <source>
        <dbReference type="ARBA" id="ARBA00022670"/>
    </source>
</evidence>
<evidence type="ECO:0000313" key="10">
    <source>
        <dbReference type="Proteomes" id="UP001529340"/>
    </source>
</evidence>
<keyword evidence="6 7" id="KW-0378">Hydrolase</keyword>
<proteinExistence type="inferred from homology"/>
<sequence>MEENKQEKRGFKWELLDFVKILIVCFIAAMGIKTFIAQPVFVEGSSMYPTLADGEFGFTNLLGLSLEGVNRGDIVIVSEENEYWVKRVIALPNETIECRDGVVYIDGEALEEPYLDTAYVEDIKKNQGYFTSDFGPVTLGADEYFVMGDNRVVSADSRVVGPFTRDQIIGKGVFVLYPLDQIGYHNQ</sequence>
<dbReference type="PANTHER" id="PTHR43390">
    <property type="entry name" value="SIGNAL PEPTIDASE I"/>
    <property type="match status" value="1"/>
</dbReference>
<comment type="caution">
    <text evidence="9">The sequence shown here is derived from an EMBL/GenBank/DDBJ whole genome shotgun (WGS) entry which is preliminary data.</text>
</comment>
<dbReference type="NCBIfam" id="TIGR02227">
    <property type="entry name" value="sigpep_I_bact"/>
    <property type="match status" value="1"/>
</dbReference>
<dbReference type="CDD" id="cd06530">
    <property type="entry name" value="S26_SPase_I"/>
    <property type="match status" value="1"/>
</dbReference>
<dbReference type="GO" id="GO:0009003">
    <property type="term" value="F:signal peptidase activity"/>
    <property type="evidence" value="ECO:0007669"/>
    <property type="project" value="UniProtKB-EC"/>
</dbReference>
<evidence type="ECO:0000256" key="7">
    <source>
        <dbReference type="RuleBase" id="RU362042"/>
    </source>
</evidence>
<dbReference type="EMBL" id="JAUDCG010000005">
    <property type="protein sequence ID" value="MDM8156345.1"/>
    <property type="molecule type" value="Genomic_DNA"/>
</dbReference>
<dbReference type="InterPro" id="IPR000223">
    <property type="entry name" value="Pept_S26A_signal_pept_1"/>
</dbReference>
<dbReference type="InterPro" id="IPR019756">
    <property type="entry name" value="Pept_S26A_signal_pept_1_Ser-AS"/>
</dbReference>
<keyword evidence="5 7" id="KW-0645">Protease</keyword>
<keyword evidence="7" id="KW-0472">Membrane</keyword>
<comment type="similarity">
    <text evidence="3 7">Belongs to the peptidase S26 family.</text>
</comment>
<dbReference type="SUPFAM" id="SSF51306">
    <property type="entry name" value="LexA/Signal peptidase"/>
    <property type="match status" value="1"/>
</dbReference>
<dbReference type="Gene3D" id="2.10.109.10">
    <property type="entry name" value="Umud Fragment, subunit A"/>
    <property type="match status" value="1"/>
</dbReference>
<reference evidence="9" key="2">
    <citation type="submission" date="2023-06" db="EMBL/GenBank/DDBJ databases">
        <authorList>
            <person name="Zeman M."/>
            <person name="Kubasova T."/>
            <person name="Jahodarova E."/>
            <person name="Nykrynova M."/>
            <person name="Rychlik I."/>
        </authorList>
    </citation>
    <scope>NUCLEOTIDE SEQUENCE</scope>
    <source>
        <strain evidence="9">ET39</strain>
    </source>
</reference>
<feature type="domain" description="Peptidase S26" evidence="8">
    <location>
        <begin position="16"/>
        <end position="176"/>
    </location>
</feature>
<dbReference type="InterPro" id="IPR036286">
    <property type="entry name" value="LexA/Signal_pep-like_sf"/>
</dbReference>
<accession>A0ABT7UAE4</accession>
<evidence type="ECO:0000256" key="2">
    <source>
        <dbReference type="ARBA" id="ARBA00004401"/>
    </source>
</evidence>
<dbReference type="InterPro" id="IPR019533">
    <property type="entry name" value="Peptidase_S26"/>
</dbReference>
<evidence type="ECO:0000256" key="3">
    <source>
        <dbReference type="ARBA" id="ARBA00009370"/>
    </source>
</evidence>
<keyword evidence="10" id="KW-1185">Reference proteome</keyword>
<dbReference type="EC" id="3.4.21.89" evidence="4 7"/>
<dbReference type="Pfam" id="PF10502">
    <property type="entry name" value="Peptidase_S26"/>
    <property type="match status" value="1"/>
</dbReference>
<protein>
    <recommendedName>
        <fullName evidence="4 7">Signal peptidase I</fullName>
        <ecNumber evidence="4 7">3.4.21.89</ecNumber>
    </recommendedName>
</protein>
<keyword evidence="7" id="KW-1133">Transmembrane helix</keyword>
<name>A0ABT7UAE4_9FIRM</name>
<dbReference type="InterPro" id="IPR019758">
    <property type="entry name" value="Pept_S26A_signal_pept_1_CS"/>
</dbReference>
<evidence type="ECO:0000259" key="8">
    <source>
        <dbReference type="Pfam" id="PF10502"/>
    </source>
</evidence>
<evidence type="ECO:0000256" key="1">
    <source>
        <dbReference type="ARBA" id="ARBA00000677"/>
    </source>
</evidence>
<comment type="catalytic activity">
    <reaction evidence="1 7">
        <text>Cleavage of hydrophobic, N-terminal signal or leader sequences from secreted and periplasmic proteins.</text>
        <dbReference type="EC" id="3.4.21.89"/>
    </reaction>
</comment>
<dbReference type="RefSeq" id="WP_289606816.1">
    <property type="nucleotide sequence ID" value="NZ_JAUDCG010000005.1"/>
</dbReference>
<dbReference type="PANTHER" id="PTHR43390:SF1">
    <property type="entry name" value="CHLOROPLAST PROCESSING PEPTIDASE"/>
    <property type="match status" value="1"/>
</dbReference>
<keyword evidence="7" id="KW-0812">Transmembrane</keyword>
<gene>
    <name evidence="9" type="primary">lepB</name>
    <name evidence="9" type="ORF">QUV96_01680</name>
</gene>
<dbReference type="PRINTS" id="PR00727">
    <property type="entry name" value="LEADERPTASE"/>
</dbReference>
<evidence type="ECO:0000256" key="4">
    <source>
        <dbReference type="ARBA" id="ARBA00013208"/>
    </source>
</evidence>
<dbReference type="Proteomes" id="UP001529340">
    <property type="component" value="Unassembled WGS sequence"/>
</dbReference>
<comment type="subcellular location">
    <subcellularLocation>
        <location evidence="2">Cell membrane</location>
        <topology evidence="2">Single-pass type II membrane protein</topology>
    </subcellularLocation>
    <subcellularLocation>
        <location evidence="7">Membrane</location>
        <topology evidence="7">Single-pass type II membrane protein</topology>
    </subcellularLocation>
</comment>